<proteinExistence type="inferred from homology"/>
<name>A0ABM9AB23_9GAMM</name>
<comment type="caution">
    <text evidence="8">The sequence shown here is derived from an EMBL/GenBank/DDBJ whole genome shotgun (WGS) entry which is preliminary data.</text>
</comment>
<keyword evidence="9" id="KW-1185">Reference proteome</keyword>
<dbReference type="NCBIfam" id="TIGR01730">
    <property type="entry name" value="RND_mfp"/>
    <property type="match status" value="1"/>
</dbReference>
<feature type="domain" description="Multidrug resistance protein MdtA-like barrel-sandwich hybrid" evidence="6">
    <location>
        <begin position="74"/>
        <end position="220"/>
    </location>
</feature>
<dbReference type="EMBL" id="CAKLPX010000001">
    <property type="protein sequence ID" value="CAH0990393.1"/>
    <property type="molecule type" value="Genomic_DNA"/>
</dbReference>
<gene>
    <name evidence="8" type="primary">mdtA_1</name>
    <name evidence="8" type="ORF">SIN8267_00485</name>
</gene>
<dbReference type="RefSeq" id="WP_237443074.1">
    <property type="nucleotide sequence ID" value="NZ_CAKLPX010000001.1"/>
</dbReference>
<evidence type="ECO:0000256" key="4">
    <source>
        <dbReference type="SAM" id="Coils"/>
    </source>
</evidence>
<dbReference type="InterPro" id="IPR058627">
    <property type="entry name" value="MdtA-like_C"/>
</dbReference>
<evidence type="ECO:0000313" key="9">
    <source>
        <dbReference type="Proteomes" id="UP000838100"/>
    </source>
</evidence>
<dbReference type="Proteomes" id="UP000838100">
    <property type="component" value="Unassembled WGS sequence"/>
</dbReference>
<accession>A0ABM9AB23</accession>
<evidence type="ECO:0000256" key="2">
    <source>
        <dbReference type="ARBA" id="ARBA00009477"/>
    </source>
</evidence>
<evidence type="ECO:0000313" key="8">
    <source>
        <dbReference type="EMBL" id="CAH0990393.1"/>
    </source>
</evidence>
<reference evidence="8" key="1">
    <citation type="submission" date="2021-12" db="EMBL/GenBank/DDBJ databases">
        <authorList>
            <person name="Rodrigo-Torres L."/>
            <person name="Arahal R. D."/>
            <person name="Lucena T."/>
        </authorList>
    </citation>
    <scope>NUCLEOTIDE SEQUENCE</scope>
    <source>
        <strain evidence="8">CECT 8267</strain>
    </source>
</reference>
<evidence type="ECO:0000256" key="1">
    <source>
        <dbReference type="ARBA" id="ARBA00004196"/>
    </source>
</evidence>
<feature type="region of interest" description="Disordered" evidence="5">
    <location>
        <begin position="388"/>
        <end position="410"/>
    </location>
</feature>
<dbReference type="SUPFAM" id="SSF111369">
    <property type="entry name" value="HlyD-like secretion proteins"/>
    <property type="match status" value="1"/>
</dbReference>
<comment type="similarity">
    <text evidence="2">Belongs to the membrane fusion protein (MFP) (TC 8.A.1) family.</text>
</comment>
<dbReference type="Gene3D" id="2.40.420.20">
    <property type="match status" value="1"/>
</dbReference>
<evidence type="ECO:0000256" key="3">
    <source>
        <dbReference type="ARBA" id="ARBA00022448"/>
    </source>
</evidence>
<evidence type="ECO:0000259" key="7">
    <source>
        <dbReference type="Pfam" id="PF25967"/>
    </source>
</evidence>
<keyword evidence="3" id="KW-0813">Transport</keyword>
<evidence type="ECO:0000256" key="5">
    <source>
        <dbReference type="SAM" id="MobiDB-lite"/>
    </source>
</evidence>
<dbReference type="Pfam" id="PF25967">
    <property type="entry name" value="RND-MFP_C"/>
    <property type="match status" value="1"/>
</dbReference>
<comment type="subcellular location">
    <subcellularLocation>
        <location evidence="1">Cell envelope</location>
    </subcellularLocation>
</comment>
<dbReference type="InterPro" id="IPR006143">
    <property type="entry name" value="RND_pump_MFP"/>
</dbReference>
<dbReference type="Gene3D" id="2.40.30.170">
    <property type="match status" value="1"/>
</dbReference>
<sequence length="410" mass="44740">MTLPPFMQQRARWLLPIIILLFAVLLVWMLMAKPTRAQRSGPQPEPARWVEVITVLPQTISPTIRARGLIAPSRKVDVLAQVQGEIIDVSAQLIPGQVLKKGRQLIQIDPVDYSAAVTQAEADLAQRQADFQIEQGQQSVALQEYELIGEELPADQRSLILRKPQLQSSKAQLKSAEAALQKAQKNLQRTTVTAPFDGILVSKEVDLGTSVAINTPLFSILASEEFWLTVTLPPSQLPWLDIPANNRSNGASVTLYKQGNALSRDAEVLRLLPELTPNTKQAQLLISLQDPLSLLAANQGKPVFMANEFVEVSLQGRTIDAIVVLPRGVIREGGKVWLVDGDNRLQMRDVDIVLSTDTVAYISAGLESGDRVVSSLLKTPIIGMLLDPKSNAQDSGDTTAAEPVMGDGHE</sequence>
<dbReference type="Pfam" id="PF25917">
    <property type="entry name" value="BSH_RND"/>
    <property type="match status" value="1"/>
</dbReference>
<dbReference type="Gene3D" id="1.10.287.470">
    <property type="entry name" value="Helix hairpin bin"/>
    <property type="match status" value="1"/>
</dbReference>
<dbReference type="PANTHER" id="PTHR30469">
    <property type="entry name" value="MULTIDRUG RESISTANCE PROTEIN MDTA"/>
    <property type="match status" value="1"/>
</dbReference>
<organism evidence="8 9">
    <name type="scientific">Sinobacterium norvegicum</name>
    <dbReference type="NCBI Taxonomy" id="1641715"/>
    <lineage>
        <taxon>Bacteria</taxon>
        <taxon>Pseudomonadati</taxon>
        <taxon>Pseudomonadota</taxon>
        <taxon>Gammaproteobacteria</taxon>
        <taxon>Cellvibrionales</taxon>
        <taxon>Spongiibacteraceae</taxon>
        <taxon>Sinobacterium</taxon>
    </lineage>
</organism>
<feature type="coiled-coil region" evidence="4">
    <location>
        <begin position="166"/>
        <end position="193"/>
    </location>
</feature>
<dbReference type="Gene3D" id="2.40.50.100">
    <property type="match status" value="1"/>
</dbReference>
<protein>
    <submittedName>
        <fullName evidence="8">Multidrug resistance protein MdtA</fullName>
    </submittedName>
</protein>
<evidence type="ECO:0000259" key="6">
    <source>
        <dbReference type="Pfam" id="PF25917"/>
    </source>
</evidence>
<dbReference type="InterPro" id="IPR058625">
    <property type="entry name" value="MdtA-like_BSH"/>
</dbReference>
<dbReference type="PANTHER" id="PTHR30469:SF12">
    <property type="entry name" value="MULTIDRUG RESISTANCE PROTEIN MDTA"/>
    <property type="match status" value="1"/>
</dbReference>
<keyword evidence="4" id="KW-0175">Coiled coil</keyword>
<feature type="domain" description="Multidrug resistance protein MdtA-like C-terminal permuted SH3" evidence="7">
    <location>
        <begin position="331"/>
        <end position="376"/>
    </location>
</feature>